<dbReference type="InterPro" id="IPR011256">
    <property type="entry name" value="Reg_factor_effector_dom_sf"/>
</dbReference>
<keyword evidence="1" id="KW-0238">DNA-binding</keyword>
<dbReference type="SMART" id="SM00422">
    <property type="entry name" value="HTH_MERR"/>
    <property type="match status" value="1"/>
</dbReference>
<dbReference type="SUPFAM" id="SSF55136">
    <property type="entry name" value="Probable bacterial effector-binding domain"/>
    <property type="match status" value="1"/>
</dbReference>
<dbReference type="InterPro" id="IPR010499">
    <property type="entry name" value="AraC_E-bd"/>
</dbReference>
<sequence>MNDLLPISAFSRATLLSANTLRAYHESGLLEPAVVDPRTGYRGYRAVQLGDAALIKQLRALDVPLAGIREVLAARDPAVTRRVLAAHRERIVAQRQRLETILDVTDELLAEPSAATPAAVSERTLPAVRAFTLTAEVREDDFASFLDEAYARLRARVPATSARLGALFPAEFHDEPMPATAFVVAEHGDEVLAGGRFAVAEFVGPYHSMAAGYRALGAWLAGGGFGLAGRVREYYLVGPGDGVPEDDFRTEICWPVQPLED</sequence>
<proteinExistence type="predicted"/>
<dbReference type="SMART" id="SM00871">
    <property type="entry name" value="AraC_E_bind"/>
    <property type="match status" value="1"/>
</dbReference>
<dbReference type="PROSITE" id="PS50937">
    <property type="entry name" value="HTH_MERR_2"/>
    <property type="match status" value="1"/>
</dbReference>
<feature type="domain" description="HTH merR-type" evidence="2">
    <location>
        <begin position="4"/>
        <end position="74"/>
    </location>
</feature>
<reference evidence="3 4" key="1">
    <citation type="submission" date="2020-08" db="EMBL/GenBank/DDBJ databases">
        <title>Whole genome shotgun sequence of Actinoplanes ianthinogenes NBRC 13996.</title>
        <authorList>
            <person name="Komaki H."/>
            <person name="Tamura T."/>
        </authorList>
    </citation>
    <scope>NUCLEOTIDE SEQUENCE [LARGE SCALE GENOMIC DNA]</scope>
    <source>
        <strain evidence="3 4">NBRC 13996</strain>
    </source>
</reference>
<dbReference type="Pfam" id="PF13411">
    <property type="entry name" value="MerR_1"/>
    <property type="match status" value="1"/>
</dbReference>
<dbReference type="RefSeq" id="WP_189335096.1">
    <property type="nucleotide sequence ID" value="NZ_AP023356.1"/>
</dbReference>
<accession>A0ABM7LN85</accession>
<keyword evidence="4" id="KW-1185">Reference proteome</keyword>
<organism evidence="3 4">
    <name type="scientific">Actinoplanes ianthinogenes</name>
    <dbReference type="NCBI Taxonomy" id="122358"/>
    <lineage>
        <taxon>Bacteria</taxon>
        <taxon>Bacillati</taxon>
        <taxon>Actinomycetota</taxon>
        <taxon>Actinomycetes</taxon>
        <taxon>Micromonosporales</taxon>
        <taxon>Micromonosporaceae</taxon>
        <taxon>Actinoplanes</taxon>
    </lineage>
</organism>
<name>A0ABM7LN85_9ACTN</name>
<dbReference type="PANTHER" id="PTHR30204:SF97">
    <property type="entry name" value="MERR FAMILY REGULATORY PROTEIN"/>
    <property type="match status" value="1"/>
</dbReference>
<dbReference type="Pfam" id="PF06445">
    <property type="entry name" value="GyrI-like"/>
    <property type="match status" value="1"/>
</dbReference>
<dbReference type="PANTHER" id="PTHR30204">
    <property type="entry name" value="REDOX-CYCLING DRUG-SENSING TRANSCRIPTIONAL ACTIVATOR SOXR"/>
    <property type="match status" value="1"/>
</dbReference>
<dbReference type="InterPro" id="IPR029442">
    <property type="entry name" value="GyrI-like"/>
</dbReference>
<dbReference type="Gene3D" id="3.20.80.10">
    <property type="entry name" value="Regulatory factor, effector binding domain"/>
    <property type="match status" value="1"/>
</dbReference>
<dbReference type="Gene3D" id="1.10.1660.10">
    <property type="match status" value="1"/>
</dbReference>
<evidence type="ECO:0000313" key="3">
    <source>
        <dbReference type="EMBL" id="BCJ40699.1"/>
    </source>
</evidence>
<dbReference type="EMBL" id="AP023356">
    <property type="protein sequence ID" value="BCJ40699.1"/>
    <property type="molecule type" value="Genomic_DNA"/>
</dbReference>
<dbReference type="InterPro" id="IPR009061">
    <property type="entry name" value="DNA-bd_dom_put_sf"/>
</dbReference>
<gene>
    <name evidence="3" type="ORF">Aiant_13560</name>
</gene>
<evidence type="ECO:0000313" key="4">
    <source>
        <dbReference type="Proteomes" id="UP000676967"/>
    </source>
</evidence>
<dbReference type="InterPro" id="IPR000551">
    <property type="entry name" value="MerR-type_HTH_dom"/>
</dbReference>
<dbReference type="Proteomes" id="UP000676967">
    <property type="component" value="Chromosome"/>
</dbReference>
<dbReference type="InterPro" id="IPR047057">
    <property type="entry name" value="MerR_fam"/>
</dbReference>
<protein>
    <recommendedName>
        <fullName evidence="2">HTH merR-type domain-containing protein</fullName>
    </recommendedName>
</protein>
<dbReference type="SUPFAM" id="SSF46955">
    <property type="entry name" value="Putative DNA-binding domain"/>
    <property type="match status" value="1"/>
</dbReference>
<evidence type="ECO:0000259" key="2">
    <source>
        <dbReference type="PROSITE" id="PS50937"/>
    </source>
</evidence>
<evidence type="ECO:0000256" key="1">
    <source>
        <dbReference type="ARBA" id="ARBA00023125"/>
    </source>
</evidence>